<accession>A0A0K0FKV7</accession>
<proteinExistence type="predicted"/>
<organism evidence="1 2">
    <name type="scientific">Strongyloides venezuelensis</name>
    <name type="common">Threadworm</name>
    <dbReference type="NCBI Taxonomy" id="75913"/>
    <lineage>
        <taxon>Eukaryota</taxon>
        <taxon>Metazoa</taxon>
        <taxon>Ecdysozoa</taxon>
        <taxon>Nematoda</taxon>
        <taxon>Chromadorea</taxon>
        <taxon>Rhabditida</taxon>
        <taxon>Tylenchina</taxon>
        <taxon>Panagrolaimomorpha</taxon>
        <taxon>Strongyloidoidea</taxon>
        <taxon>Strongyloididae</taxon>
        <taxon>Strongyloides</taxon>
    </lineage>
</organism>
<evidence type="ECO:0000313" key="1">
    <source>
        <dbReference type="Proteomes" id="UP000035680"/>
    </source>
</evidence>
<name>A0A0K0FKV7_STRVS</name>
<dbReference type="WBParaSite" id="SVE_0967100.1">
    <property type="protein sequence ID" value="SVE_0967100.1"/>
    <property type="gene ID" value="SVE_0967100"/>
</dbReference>
<dbReference type="AlphaFoldDB" id="A0A0K0FKV7"/>
<sequence>MTTVTPKYTLERIKGYYNNVGAIHNPEVVLSSYNNGSRQLTLNDRFNFLRRGYNVCELQKNKEDERKYTVTLTHK</sequence>
<keyword evidence="1" id="KW-1185">Reference proteome</keyword>
<reference evidence="2" key="2">
    <citation type="submission" date="2015-08" db="UniProtKB">
        <authorList>
            <consortium name="WormBaseParasite"/>
        </authorList>
    </citation>
    <scope>IDENTIFICATION</scope>
</reference>
<reference evidence="1" key="1">
    <citation type="submission" date="2014-07" db="EMBL/GenBank/DDBJ databases">
        <authorList>
            <person name="Martin A.A"/>
            <person name="De Silva N."/>
        </authorList>
    </citation>
    <scope>NUCLEOTIDE SEQUENCE</scope>
</reference>
<dbReference type="Proteomes" id="UP000035680">
    <property type="component" value="Unassembled WGS sequence"/>
</dbReference>
<protein>
    <submittedName>
        <fullName evidence="2">Structural protein</fullName>
    </submittedName>
</protein>
<evidence type="ECO:0000313" key="2">
    <source>
        <dbReference type="WBParaSite" id="SVE_0967100.1"/>
    </source>
</evidence>